<feature type="transmembrane region" description="Helical" evidence="1">
    <location>
        <begin position="122"/>
        <end position="142"/>
    </location>
</feature>
<dbReference type="AlphaFoldDB" id="A0A1T5IPV9"/>
<evidence type="ECO:0000256" key="1">
    <source>
        <dbReference type="SAM" id="Phobius"/>
    </source>
</evidence>
<feature type="transmembrane region" description="Helical" evidence="1">
    <location>
        <begin position="44"/>
        <end position="65"/>
    </location>
</feature>
<keyword evidence="1" id="KW-0812">Transmembrane</keyword>
<reference evidence="2 3" key="1">
    <citation type="submission" date="2017-02" db="EMBL/GenBank/DDBJ databases">
        <authorList>
            <person name="Peterson S.W."/>
        </authorList>
    </citation>
    <scope>NUCLEOTIDE SEQUENCE [LARGE SCALE GENOMIC DNA]</scope>
    <source>
        <strain evidence="2 3">DSM 25262</strain>
    </source>
</reference>
<evidence type="ECO:0008006" key="4">
    <source>
        <dbReference type="Google" id="ProtNLM"/>
    </source>
</evidence>
<name>A0A1T5IPV9_9BACT</name>
<dbReference type="OrthoDB" id="329514at2"/>
<proteinExistence type="predicted"/>
<keyword evidence="1" id="KW-1133">Transmembrane helix</keyword>
<feature type="transmembrane region" description="Helical" evidence="1">
    <location>
        <begin position="85"/>
        <end position="102"/>
    </location>
</feature>
<evidence type="ECO:0000313" key="2">
    <source>
        <dbReference type="EMBL" id="SKC41224.1"/>
    </source>
</evidence>
<sequence length="147" mass="16524">MYTGLFHTHSSLRYILLLLLIVVIVKSLLGFVNKKPFGKADDKLSLFLLIFTHIQFVVGLTLYFVSPFVQFGSTTMSDKVTRYWTVEHIFGMLIAVILITVARSTSKRMTDATAKHKRLFIFNALALVIIIAVVLMGGLKIIGSTRM</sequence>
<evidence type="ECO:0000313" key="3">
    <source>
        <dbReference type="Proteomes" id="UP000190961"/>
    </source>
</evidence>
<dbReference type="STRING" id="688867.SAMN05660236_0262"/>
<accession>A0A1T5IPV9</accession>
<keyword evidence="1" id="KW-0472">Membrane</keyword>
<keyword evidence="3" id="KW-1185">Reference proteome</keyword>
<organism evidence="2 3">
    <name type="scientific">Ohtaekwangia koreensis</name>
    <dbReference type="NCBI Taxonomy" id="688867"/>
    <lineage>
        <taxon>Bacteria</taxon>
        <taxon>Pseudomonadati</taxon>
        <taxon>Bacteroidota</taxon>
        <taxon>Cytophagia</taxon>
        <taxon>Cytophagales</taxon>
        <taxon>Fulvivirgaceae</taxon>
        <taxon>Ohtaekwangia</taxon>
    </lineage>
</organism>
<feature type="transmembrane region" description="Helical" evidence="1">
    <location>
        <begin position="12"/>
        <end position="32"/>
    </location>
</feature>
<gene>
    <name evidence="2" type="ORF">SAMN05660236_0262</name>
</gene>
<dbReference type="Proteomes" id="UP000190961">
    <property type="component" value="Unassembled WGS sequence"/>
</dbReference>
<dbReference type="EMBL" id="FUZU01000001">
    <property type="protein sequence ID" value="SKC41224.1"/>
    <property type="molecule type" value="Genomic_DNA"/>
</dbReference>
<dbReference type="RefSeq" id="WP_079684905.1">
    <property type="nucleotide sequence ID" value="NZ_FUZU01000001.1"/>
</dbReference>
<protein>
    <recommendedName>
        <fullName evidence="4">Cytochrome b561</fullName>
    </recommendedName>
</protein>